<feature type="binding site" evidence="14">
    <location>
        <position position="328"/>
    </location>
    <ligand>
        <name>Mg(2+)</name>
        <dbReference type="ChEBI" id="CHEBI:18420"/>
        <label>1</label>
    </ligand>
</feature>
<keyword evidence="5 11" id="KW-0418">Kinase</keyword>
<keyword evidence="4 11" id="KW-0547">Nucleotide-binding</keyword>
<keyword evidence="6 11" id="KW-0067">ATP-binding</keyword>
<protein>
    <recommendedName>
        <fullName evidence="11">Wee1-like protein kinase</fullName>
        <ecNumber evidence="11">2.7.10.2</ecNumber>
    </recommendedName>
</protein>
<dbReference type="EC" id="2.7.10.2" evidence="11"/>
<evidence type="ECO:0000256" key="1">
    <source>
        <dbReference type="ARBA" id="ARBA00004123"/>
    </source>
</evidence>
<evidence type="ECO:0000256" key="12">
    <source>
        <dbReference type="PIRSR" id="PIRSR037281-1"/>
    </source>
</evidence>
<evidence type="ECO:0000256" key="11">
    <source>
        <dbReference type="PIRNR" id="PIRNR037281"/>
    </source>
</evidence>
<organism evidence="17 18">
    <name type="scientific">Tachysurus vachellii</name>
    <name type="common">Darkbarbel catfish</name>
    <name type="synonym">Pelteobagrus vachellii</name>
    <dbReference type="NCBI Taxonomy" id="175792"/>
    <lineage>
        <taxon>Eukaryota</taxon>
        <taxon>Metazoa</taxon>
        <taxon>Chordata</taxon>
        <taxon>Craniata</taxon>
        <taxon>Vertebrata</taxon>
        <taxon>Euteleostomi</taxon>
        <taxon>Actinopterygii</taxon>
        <taxon>Neopterygii</taxon>
        <taxon>Teleostei</taxon>
        <taxon>Ostariophysi</taxon>
        <taxon>Siluriformes</taxon>
        <taxon>Bagridae</taxon>
        <taxon>Tachysurus</taxon>
    </lineage>
</organism>
<dbReference type="GO" id="GO:0004715">
    <property type="term" value="F:non-membrane spanning protein tyrosine kinase activity"/>
    <property type="evidence" value="ECO:0007669"/>
    <property type="project" value="UniProtKB-UniRule"/>
</dbReference>
<evidence type="ECO:0000256" key="4">
    <source>
        <dbReference type="ARBA" id="ARBA00022741"/>
    </source>
</evidence>
<evidence type="ECO:0000256" key="14">
    <source>
        <dbReference type="PIRSR" id="PIRSR037281-3"/>
    </source>
</evidence>
<dbReference type="InterPro" id="IPR000719">
    <property type="entry name" value="Prot_kinase_dom"/>
</dbReference>
<proteinExistence type="inferred from homology"/>
<comment type="similarity">
    <text evidence="11">Belongs to the protein kinase superfamily. Ser/Thr protein kinase family. WEE1 subfamily.</text>
</comment>
<evidence type="ECO:0000256" key="5">
    <source>
        <dbReference type="ARBA" id="ARBA00022777"/>
    </source>
</evidence>
<evidence type="ECO:0000256" key="13">
    <source>
        <dbReference type="PIRSR" id="PIRSR037281-2"/>
    </source>
</evidence>
<dbReference type="PANTHER" id="PTHR11042:SF185">
    <property type="entry name" value="WEE1-LIKE PROTEIN KINASE"/>
    <property type="match status" value="1"/>
</dbReference>
<keyword evidence="2 11" id="KW-0808">Transferase</keyword>
<dbReference type="SUPFAM" id="SSF56112">
    <property type="entry name" value="Protein kinase-like (PK-like)"/>
    <property type="match status" value="1"/>
</dbReference>
<dbReference type="GO" id="GO:0000287">
    <property type="term" value="F:magnesium ion binding"/>
    <property type="evidence" value="ECO:0007669"/>
    <property type="project" value="InterPro"/>
</dbReference>
<evidence type="ECO:0000256" key="3">
    <source>
        <dbReference type="ARBA" id="ARBA00022723"/>
    </source>
</evidence>
<evidence type="ECO:0000256" key="9">
    <source>
        <dbReference type="ARBA" id="ARBA00023242"/>
    </source>
</evidence>
<feature type="compositionally biased region" description="Polar residues" evidence="15">
    <location>
        <begin position="79"/>
        <end position="102"/>
    </location>
</feature>
<evidence type="ECO:0000256" key="7">
    <source>
        <dbReference type="ARBA" id="ARBA00022842"/>
    </source>
</evidence>
<comment type="cofactor">
    <cofactor evidence="14">
        <name>Mg(2+)</name>
        <dbReference type="ChEBI" id="CHEBI:18420"/>
    </cofactor>
    <text evidence="14">Binds 2 magnesium ions per subunit.</text>
</comment>
<dbReference type="PROSITE" id="PS00108">
    <property type="entry name" value="PROTEIN_KINASE_ST"/>
    <property type="match status" value="1"/>
</dbReference>
<name>A0AA88P3Y6_TACVA</name>
<dbReference type="GO" id="GO:0005524">
    <property type="term" value="F:ATP binding"/>
    <property type="evidence" value="ECO:0007669"/>
    <property type="project" value="UniProtKB-UniRule"/>
</dbReference>
<evidence type="ECO:0000256" key="10">
    <source>
        <dbReference type="ARBA" id="ARBA00037982"/>
    </source>
</evidence>
<dbReference type="SMART" id="SM00220">
    <property type="entry name" value="S_TKc"/>
    <property type="match status" value="1"/>
</dbReference>
<dbReference type="Gene3D" id="1.10.510.10">
    <property type="entry name" value="Transferase(Phosphotransferase) domain 1"/>
    <property type="match status" value="1"/>
</dbReference>
<dbReference type="InterPro" id="IPR017164">
    <property type="entry name" value="Wee1-like_protein_kinase"/>
</dbReference>
<keyword evidence="7 14" id="KW-0460">Magnesium</keyword>
<dbReference type="InterPro" id="IPR050339">
    <property type="entry name" value="CC_SR_Kinase"/>
</dbReference>
<accession>A0AA88P3Y6</accession>
<keyword evidence="18" id="KW-1185">Reference proteome</keyword>
<gene>
    <name evidence="17" type="ORF">Q7C36_001521</name>
</gene>
<comment type="caution">
    <text evidence="17">The sequence shown here is derived from an EMBL/GenBank/DDBJ whole genome shotgun (WGS) entry which is preliminary data.</text>
</comment>
<evidence type="ECO:0000313" key="18">
    <source>
        <dbReference type="Proteomes" id="UP001187315"/>
    </source>
</evidence>
<feature type="binding site" evidence="13">
    <location>
        <begin position="202"/>
        <end position="210"/>
    </location>
    <ligand>
        <name>ATP</name>
        <dbReference type="ChEBI" id="CHEBI:30616"/>
    </ligand>
</feature>
<comment type="similarity">
    <text evidence="10">Belongs to the protein kinase superfamily. Ser/Thr protein kinase family. GCN2 subfamily.</text>
</comment>
<evidence type="ECO:0000256" key="8">
    <source>
        <dbReference type="ARBA" id="ARBA00023137"/>
    </source>
</evidence>
<evidence type="ECO:0000256" key="6">
    <source>
        <dbReference type="ARBA" id="ARBA00022840"/>
    </source>
</evidence>
<feature type="active site" description="Proton acceptor" evidence="12">
    <location>
        <position position="323"/>
    </location>
</feature>
<dbReference type="InterPro" id="IPR008271">
    <property type="entry name" value="Ser/Thr_kinase_AS"/>
</dbReference>
<evidence type="ECO:0000313" key="17">
    <source>
        <dbReference type="EMBL" id="KAK2869650.1"/>
    </source>
</evidence>
<dbReference type="Pfam" id="PF00069">
    <property type="entry name" value="Pkinase"/>
    <property type="match status" value="1"/>
</dbReference>
<dbReference type="PIRSF" id="PIRSF037281">
    <property type="entry name" value="Wee1-like_protein_kinase"/>
    <property type="match status" value="1"/>
</dbReference>
<comment type="catalytic activity">
    <reaction evidence="11">
        <text>L-tyrosyl-[protein] + ATP = O-phospho-L-tyrosyl-[protein] + ADP + H(+)</text>
        <dbReference type="Rhea" id="RHEA:10596"/>
        <dbReference type="Rhea" id="RHEA-COMP:10136"/>
        <dbReference type="Rhea" id="RHEA-COMP:20101"/>
        <dbReference type="ChEBI" id="CHEBI:15378"/>
        <dbReference type="ChEBI" id="CHEBI:30616"/>
        <dbReference type="ChEBI" id="CHEBI:46858"/>
        <dbReference type="ChEBI" id="CHEBI:61978"/>
        <dbReference type="ChEBI" id="CHEBI:456216"/>
        <dbReference type="EC" id="2.7.10.2"/>
    </reaction>
</comment>
<dbReference type="GO" id="GO:0000278">
    <property type="term" value="P:mitotic cell cycle"/>
    <property type="evidence" value="ECO:0007669"/>
    <property type="project" value="InterPro"/>
</dbReference>
<feature type="region of interest" description="Disordered" evidence="15">
    <location>
        <begin position="154"/>
        <end position="174"/>
    </location>
</feature>
<feature type="domain" description="Protein kinase" evidence="16">
    <location>
        <begin position="196"/>
        <end position="457"/>
    </location>
</feature>
<dbReference type="FunFam" id="3.30.200.20:FF:000115">
    <property type="entry name" value="Wee1-like kinase 2"/>
    <property type="match status" value="1"/>
</dbReference>
<dbReference type="AlphaFoldDB" id="A0AA88P3Y6"/>
<dbReference type="Gene3D" id="3.30.200.20">
    <property type="entry name" value="Phosphorylase Kinase, domain 1"/>
    <property type="match status" value="1"/>
</dbReference>
<dbReference type="PROSITE" id="PS50011">
    <property type="entry name" value="PROTEIN_KINASE_DOM"/>
    <property type="match status" value="1"/>
</dbReference>
<feature type="region of interest" description="Disordered" evidence="15">
    <location>
        <begin position="55"/>
        <end position="141"/>
    </location>
</feature>
<feature type="region of interest" description="Disordered" evidence="15">
    <location>
        <begin position="1"/>
        <end position="26"/>
    </location>
</feature>
<reference evidence="17" key="1">
    <citation type="submission" date="2023-08" db="EMBL/GenBank/DDBJ databases">
        <title>Pelteobagrus vachellii genome.</title>
        <authorList>
            <person name="Liu H."/>
        </authorList>
    </citation>
    <scope>NUCLEOTIDE SEQUENCE</scope>
    <source>
        <strain evidence="17">PRFRI_2022a</strain>
        <tissue evidence="17">Muscle</tissue>
    </source>
</reference>
<dbReference type="EMBL" id="JAVHJS010000001">
    <property type="protein sequence ID" value="KAK2869650.1"/>
    <property type="molecule type" value="Genomic_DNA"/>
</dbReference>
<dbReference type="GO" id="GO:0005737">
    <property type="term" value="C:cytoplasm"/>
    <property type="evidence" value="ECO:0007669"/>
    <property type="project" value="TreeGrafter"/>
</dbReference>
<dbReference type="InterPro" id="IPR011009">
    <property type="entry name" value="Kinase-like_dom_sf"/>
</dbReference>
<evidence type="ECO:0000259" key="16">
    <source>
        <dbReference type="PROSITE" id="PS50011"/>
    </source>
</evidence>
<keyword evidence="3 11" id="KW-0479">Metal-binding</keyword>
<feature type="binding site" evidence="13">
    <location>
        <position position="225"/>
    </location>
    <ligand>
        <name>ATP</name>
        <dbReference type="ChEBI" id="CHEBI:30616"/>
    </ligand>
</feature>
<keyword evidence="8 11" id="KW-0829">Tyrosine-protein kinase</keyword>
<evidence type="ECO:0000256" key="2">
    <source>
        <dbReference type="ARBA" id="ARBA00022679"/>
    </source>
</evidence>
<comment type="subcellular location">
    <subcellularLocation>
        <location evidence="1 11">Nucleus</location>
    </subcellularLocation>
</comment>
<evidence type="ECO:0000256" key="15">
    <source>
        <dbReference type="SAM" id="MobiDB-lite"/>
    </source>
</evidence>
<keyword evidence="9 11" id="KW-0539">Nucleus</keyword>
<sequence>MPRMRQVRQRLDFSPGDEDSSCRGTSEDLSFLPLLRTWEEFSRIGPECKEHEKNLNEDFLSSVRSPALQTDKPRDPETGRSSSAISHRETSPSQQCLSSSAISHRETSPSRQDYSAQKAENLHSSVTPKSEMKRRGININPFTPDSLLVQAMSAKRSRNNGLRPKDSCEDSEEEFIPPLKRKSAVVRQTSRYTSEFYELEKIASGEFGAVYKCVKRLDGCVYTIKRFRSPLAGSVDEQKALWEVYAHAVLGQHHHVVRYYSAWSEDGHMLIQNEYCDGGTLEHLIVENRRTSKFFSEAQLKDLLLQVSRGLKYIHAASLAHMDIKPSNIFLSRRAAGHDADVKGSSADVVYKIGNLGQVTRISREEVNLLLFSKPVQCGYRNLPKADIFALALTVLTACGAKMLPKFEEECRIIRRGKLPAVAQVLSEEFQQLLKLMLHLDPVRRPSSSALSKHVILQPASTPSVCILREKLHAQKLRNALLLKELNEIQSATEAAEPNVSYRTVTFCRGNKCNGSSEPVGKKIKRSLSLTMA</sequence>
<dbReference type="GO" id="GO:0005634">
    <property type="term" value="C:nucleus"/>
    <property type="evidence" value="ECO:0007669"/>
    <property type="project" value="UniProtKB-SubCell"/>
</dbReference>
<dbReference type="Proteomes" id="UP001187315">
    <property type="component" value="Unassembled WGS sequence"/>
</dbReference>
<dbReference type="PANTHER" id="PTHR11042">
    <property type="entry name" value="EUKARYOTIC TRANSLATION INITIATION FACTOR 2-ALPHA KINASE EIF2-ALPHA KINASE -RELATED"/>
    <property type="match status" value="1"/>
</dbReference>